<accession>A0A6N7L901</accession>
<name>A0A6N7L901_SINTE</name>
<protein>
    <submittedName>
        <fullName evidence="2">Acetyl-CoA hydrolase</fullName>
    </submittedName>
</protein>
<gene>
    <name evidence="2" type="ORF">GHK62_06095</name>
</gene>
<proteinExistence type="predicted"/>
<dbReference type="PANTHER" id="PTHR21432">
    <property type="entry name" value="ACETYL-COA HYDROLASE-RELATED"/>
    <property type="match status" value="1"/>
</dbReference>
<dbReference type="Gene3D" id="3.40.1080.10">
    <property type="entry name" value="Glutaconate Coenzyme A-transferase"/>
    <property type="match status" value="1"/>
</dbReference>
<comment type="caution">
    <text evidence="2">The sequence shown here is derived from an EMBL/GenBank/DDBJ whole genome shotgun (WGS) entry which is preliminary data.</text>
</comment>
<dbReference type="GO" id="GO:0006083">
    <property type="term" value="P:acetate metabolic process"/>
    <property type="evidence" value="ECO:0007669"/>
    <property type="project" value="InterPro"/>
</dbReference>
<dbReference type="Pfam" id="PF13336">
    <property type="entry name" value="AcetylCoA_hyd_C"/>
    <property type="match status" value="1"/>
</dbReference>
<dbReference type="EMBL" id="WITC01000028">
    <property type="protein sequence ID" value="MQX14347.1"/>
    <property type="molecule type" value="Genomic_DNA"/>
</dbReference>
<dbReference type="Proteomes" id="UP000439983">
    <property type="component" value="Unassembled WGS sequence"/>
</dbReference>
<dbReference type="RefSeq" id="WP_184108670.1">
    <property type="nucleotide sequence ID" value="NZ_JACIGA010000008.1"/>
</dbReference>
<dbReference type="SUPFAM" id="SSF100950">
    <property type="entry name" value="NagB/RpiA/CoA transferase-like"/>
    <property type="match status" value="1"/>
</dbReference>
<dbReference type="InterPro" id="IPR026888">
    <property type="entry name" value="AcetylCoA_hyd_C"/>
</dbReference>
<dbReference type="InterPro" id="IPR046433">
    <property type="entry name" value="ActCoA_hydro"/>
</dbReference>
<sequence length="624" mass="69054">MTGKPDQHQQAESIADRIIERLDGRIVLGLPLGLGKANLVANALFDRAVKDRAIDLEILTALTLEKPSWSSDMERRFVEPLVERLYSGCPDIAYAKALREGELPENIRVSEFFFVAGRWLAVEIAQQNYISANYTHVGRYLIDRGINVLAQLVAKRGNGVDAEYSLSCNTDITLDVLPKIRARRESFLLVGEVSSQLPFMPGEAALPAGEFDFILDGPDCDRPLFVVPRAPVSMADHAIGIHAASLVKDGGTLQIGIGSLGDALTSGLIMRQRRPELFADALHRLSPESAVAKRETGAFETGLYAASEMFVDGFMDLYREGILRRRASDGAILHSGFFVGSDAFHRFLRGLPEEERALFRMRGISFVNELYGEEDQKRADRVNARFVNNAMMVTLMGATVSDALADGRVVSGVGGQYNFAAQAFAVEGGRSIITLNAARQAHGRLESRLVWSYGHVTLPRHLRDMVVTEYGVADLCGKSDRDCIAAMLAIADSAFQNELLDKAKSAGKIEKDFTIPSDCSRNTPARIAEALLPLRMQGWCAPFPFGTEYTEEEQRLVPALRHLKHISASRRLLARAVLASLAEDRPNHEERAALERMQLAAPTTLRERFYAKLLLWALRRSQDR</sequence>
<dbReference type="InterPro" id="IPR037171">
    <property type="entry name" value="NagB/RpiA_transferase-like"/>
</dbReference>
<reference evidence="2 3" key="1">
    <citation type="journal article" date="2013" name="Genome Biol.">
        <title>Comparative genomics of the core and accessory genomes of 48 Sinorhizobium strains comprising five genospecies.</title>
        <authorList>
            <person name="Sugawara M."/>
            <person name="Epstein B."/>
            <person name="Badgley B.D."/>
            <person name="Unno T."/>
            <person name="Xu L."/>
            <person name="Reese J."/>
            <person name="Gyaneshwar P."/>
            <person name="Denny R."/>
            <person name="Mudge J."/>
            <person name="Bharti A.K."/>
            <person name="Farmer A.D."/>
            <person name="May G.D."/>
            <person name="Woodward J.E."/>
            <person name="Medigue C."/>
            <person name="Vallenet D."/>
            <person name="Lajus A."/>
            <person name="Rouy Z."/>
            <person name="Martinez-Vaz B."/>
            <person name="Tiffin P."/>
            <person name="Young N.D."/>
            <person name="Sadowsky M.J."/>
        </authorList>
    </citation>
    <scope>NUCLEOTIDE SEQUENCE [LARGE SCALE GENOMIC DNA]</scope>
    <source>
        <strain evidence="2 3">USDA4894</strain>
    </source>
</reference>
<evidence type="ECO:0000259" key="1">
    <source>
        <dbReference type="Pfam" id="PF13336"/>
    </source>
</evidence>
<dbReference type="Gene3D" id="3.40.1080.20">
    <property type="entry name" value="Acetyl-CoA hydrolase/transferase C-terminal domain"/>
    <property type="match status" value="1"/>
</dbReference>
<dbReference type="InterPro" id="IPR038460">
    <property type="entry name" value="AcetylCoA_hyd_C_sf"/>
</dbReference>
<keyword evidence="3" id="KW-1185">Reference proteome</keyword>
<dbReference type="GO" id="GO:0016787">
    <property type="term" value="F:hydrolase activity"/>
    <property type="evidence" value="ECO:0007669"/>
    <property type="project" value="UniProtKB-KW"/>
</dbReference>
<dbReference type="Gene3D" id="3.30.750.70">
    <property type="entry name" value="4-hydroxybutyrate coenzyme like domains"/>
    <property type="match status" value="1"/>
</dbReference>
<keyword evidence="2" id="KW-0378">Hydrolase</keyword>
<evidence type="ECO:0000313" key="2">
    <source>
        <dbReference type="EMBL" id="MQX14347.1"/>
    </source>
</evidence>
<organism evidence="2 3">
    <name type="scientific">Sinorhizobium terangae</name>
    <dbReference type="NCBI Taxonomy" id="110322"/>
    <lineage>
        <taxon>Bacteria</taxon>
        <taxon>Pseudomonadati</taxon>
        <taxon>Pseudomonadota</taxon>
        <taxon>Alphaproteobacteria</taxon>
        <taxon>Hyphomicrobiales</taxon>
        <taxon>Rhizobiaceae</taxon>
        <taxon>Sinorhizobium/Ensifer group</taxon>
        <taxon>Sinorhizobium</taxon>
    </lineage>
</organism>
<evidence type="ECO:0000313" key="3">
    <source>
        <dbReference type="Proteomes" id="UP000439983"/>
    </source>
</evidence>
<dbReference type="GO" id="GO:0008775">
    <property type="term" value="F:acetate CoA-transferase activity"/>
    <property type="evidence" value="ECO:0007669"/>
    <property type="project" value="InterPro"/>
</dbReference>
<dbReference type="AlphaFoldDB" id="A0A6N7L901"/>
<feature type="domain" description="Acetyl-CoA hydrolase/transferase C-terminal" evidence="1">
    <location>
        <begin position="340"/>
        <end position="503"/>
    </location>
</feature>
<dbReference type="PANTHER" id="PTHR21432:SF20">
    <property type="entry name" value="ACETYL-COA HYDROLASE"/>
    <property type="match status" value="1"/>
</dbReference>